<keyword evidence="4" id="KW-1185">Reference proteome</keyword>
<reference evidence="3" key="2">
    <citation type="submission" date="2013-10" db="EMBL/GenBank/DDBJ databases">
        <authorList>
            <person name="Aslett M."/>
        </authorList>
    </citation>
    <scope>NUCLEOTIDE SEQUENCE [LARGE SCALE GENOMIC DNA]</scope>
    <source>
        <strain evidence="3">Houghton</strain>
    </source>
</reference>
<feature type="coiled-coil region" evidence="1">
    <location>
        <begin position="200"/>
        <end position="262"/>
    </location>
</feature>
<dbReference type="AlphaFoldDB" id="U6MWP8"/>
<dbReference type="OrthoDB" id="348637at2759"/>
<dbReference type="EMBL" id="HG723898">
    <property type="protein sequence ID" value="CDJ66924.1"/>
    <property type="molecule type" value="Genomic_DNA"/>
</dbReference>
<dbReference type="VEuPathDB" id="ToxoDB:ENH_00027580"/>
<dbReference type="Proteomes" id="UP000030754">
    <property type="component" value="Unassembled WGS sequence"/>
</dbReference>
<evidence type="ECO:0000256" key="2">
    <source>
        <dbReference type="SAM" id="MobiDB-lite"/>
    </source>
</evidence>
<dbReference type="GeneID" id="25472926"/>
<reference evidence="3" key="1">
    <citation type="submission" date="2013-10" db="EMBL/GenBank/DDBJ databases">
        <title>Genomic analysis of the causative agents of coccidiosis in chickens.</title>
        <authorList>
            <person name="Reid A.J."/>
            <person name="Blake D."/>
            <person name="Billington K."/>
            <person name="Browne H."/>
            <person name="Dunn M."/>
            <person name="Hung S."/>
            <person name="Kawahara F."/>
            <person name="Miranda-Saavedra D."/>
            <person name="Mourier T."/>
            <person name="Nagra H."/>
            <person name="Otto T.D."/>
            <person name="Rawlings N."/>
            <person name="Sanchez A."/>
            <person name="Sanders M."/>
            <person name="Subramaniam C."/>
            <person name="Tay Y."/>
            <person name="Dear P."/>
            <person name="Doerig C."/>
            <person name="Gruber A."/>
            <person name="Parkinson J."/>
            <person name="Shirley M."/>
            <person name="Wan K.L."/>
            <person name="Berriman M."/>
            <person name="Tomley F."/>
            <person name="Pain A."/>
        </authorList>
    </citation>
    <scope>NUCLEOTIDE SEQUENCE [LARGE SCALE GENOMIC DNA]</scope>
    <source>
        <strain evidence="3">Houghton</strain>
    </source>
</reference>
<proteinExistence type="predicted"/>
<organism evidence="3 4">
    <name type="scientific">Eimeria necatrix</name>
    <dbReference type="NCBI Taxonomy" id="51315"/>
    <lineage>
        <taxon>Eukaryota</taxon>
        <taxon>Sar</taxon>
        <taxon>Alveolata</taxon>
        <taxon>Apicomplexa</taxon>
        <taxon>Conoidasida</taxon>
        <taxon>Coccidia</taxon>
        <taxon>Eucoccidiorida</taxon>
        <taxon>Eimeriorina</taxon>
        <taxon>Eimeriidae</taxon>
        <taxon>Eimeria</taxon>
    </lineage>
</organism>
<name>U6MWP8_9EIME</name>
<evidence type="ECO:0000313" key="3">
    <source>
        <dbReference type="EMBL" id="CDJ66924.1"/>
    </source>
</evidence>
<feature type="region of interest" description="Disordered" evidence="2">
    <location>
        <begin position="21"/>
        <end position="51"/>
    </location>
</feature>
<accession>U6MWP8</accession>
<gene>
    <name evidence="3" type="ORF">ENH_00027580</name>
</gene>
<evidence type="ECO:0000256" key="1">
    <source>
        <dbReference type="SAM" id="Coils"/>
    </source>
</evidence>
<keyword evidence="1" id="KW-0175">Coiled coil</keyword>
<feature type="compositionally biased region" description="Polar residues" evidence="2">
    <location>
        <begin position="22"/>
        <end position="33"/>
    </location>
</feature>
<sequence>MQTAGAVWDIEGLLGLRGTLQELPSNSSPTTSDKVAEGAVDSASRGAATPPAATAAATTAATAVATAAEPAGAAEGILQKARQDNAECAIIWAKDIKHSHANNAVCNSGASAFDLSTPSRRRAEQQKLKHELLLLRRRQQVEASALRAQHDAKVAAAKAAWEAERRKLVYKNQTLQATVDQTLARYEEDVRLLGEVRGSVLQAQEQQQQEQQKLLQQQLQQALQAERDHWSARFKAIQDEWSRKLEDERRQAQARLHQAQQNRVRFSIKEMK</sequence>
<evidence type="ECO:0000313" key="4">
    <source>
        <dbReference type="Proteomes" id="UP000030754"/>
    </source>
</evidence>
<protein>
    <submittedName>
        <fullName evidence="3">Uncharacterized protein</fullName>
    </submittedName>
</protein>
<dbReference type="RefSeq" id="XP_013435391.1">
    <property type="nucleotide sequence ID" value="XM_013579937.1"/>
</dbReference>